<evidence type="ECO:0000256" key="1">
    <source>
        <dbReference type="SAM" id="SignalP"/>
    </source>
</evidence>
<dbReference type="Proteomes" id="UP000648239">
    <property type="component" value="Unassembled WGS sequence"/>
</dbReference>
<reference evidence="2 3" key="1">
    <citation type="submission" date="2020-08" db="EMBL/GenBank/DDBJ databases">
        <title>Acidobacteriota in marine sediments use diverse sulfur dissimilation pathways.</title>
        <authorList>
            <person name="Wasmund K."/>
        </authorList>
    </citation>
    <scope>NUCLEOTIDE SEQUENCE [LARGE SCALE GENOMIC DNA]</scope>
    <source>
        <strain evidence="2">MAG AM4</strain>
    </source>
</reference>
<proteinExistence type="predicted"/>
<gene>
    <name evidence="2" type="ORF">IFK94_14495</name>
</gene>
<comment type="caution">
    <text evidence="2">The sequence shown here is derived from an EMBL/GenBank/DDBJ whole genome shotgun (WGS) entry which is preliminary data.</text>
</comment>
<evidence type="ECO:0000313" key="3">
    <source>
        <dbReference type="Proteomes" id="UP000648239"/>
    </source>
</evidence>
<protein>
    <submittedName>
        <fullName evidence="2">DUF4920 domain-containing protein</fullName>
    </submittedName>
</protein>
<accession>A0A8J7CDV9</accession>
<keyword evidence="1" id="KW-0732">Signal</keyword>
<sequence>MRNRRIIILICAAALVALIVAPALALSGKSYGEALTGSDTVEIGELLANPDQYMGKTVRVEGVVTGVCEKRGCWMSLGSKDEDFQEIRIKVDDGVIVFPMEAMGKTAIAEGMLAKVEMTLEQTVAYKQHHAEEHGEEFDPASVTEPLVYYQIKGTGAVIR</sequence>
<name>A0A8J7CDV9_9BACT</name>
<dbReference type="InterPro" id="IPR032577">
    <property type="entry name" value="DUF4920"/>
</dbReference>
<feature type="signal peptide" evidence="1">
    <location>
        <begin position="1"/>
        <end position="25"/>
    </location>
</feature>
<dbReference type="AlphaFoldDB" id="A0A8J7CDV9"/>
<evidence type="ECO:0000313" key="2">
    <source>
        <dbReference type="EMBL" id="MBD3869327.1"/>
    </source>
</evidence>
<dbReference type="Pfam" id="PF16267">
    <property type="entry name" value="DUF4920"/>
    <property type="match status" value="1"/>
</dbReference>
<organism evidence="2 3">
    <name type="scientific">Candidatus Polarisedimenticola svalbardensis</name>
    <dbReference type="NCBI Taxonomy" id="2886004"/>
    <lineage>
        <taxon>Bacteria</taxon>
        <taxon>Pseudomonadati</taxon>
        <taxon>Acidobacteriota</taxon>
        <taxon>Candidatus Polarisedimenticolia</taxon>
        <taxon>Candidatus Polarisedimenticolales</taxon>
        <taxon>Candidatus Polarisedimenticolaceae</taxon>
        <taxon>Candidatus Polarisedimenticola</taxon>
    </lineage>
</organism>
<dbReference type="EMBL" id="JACXWD010000076">
    <property type="protein sequence ID" value="MBD3869327.1"/>
    <property type="molecule type" value="Genomic_DNA"/>
</dbReference>
<feature type="chain" id="PRO_5035145424" evidence="1">
    <location>
        <begin position="26"/>
        <end position="160"/>
    </location>
</feature>